<evidence type="ECO:0000256" key="5">
    <source>
        <dbReference type="ARBA" id="ARBA00022989"/>
    </source>
</evidence>
<evidence type="ECO:0000256" key="7">
    <source>
        <dbReference type="SAM" id="Phobius"/>
    </source>
</evidence>
<gene>
    <name evidence="9" type="ORF">V9T40_001825</name>
</gene>
<accession>A0AAN9TF69</accession>
<feature type="transmembrane region" description="Helical" evidence="7">
    <location>
        <begin position="374"/>
        <end position="392"/>
    </location>
</feature>
<evidence type="ECO:0000256" key="4">
    <source>
        <dbReference type="ARBA" id="ARBA00022692"/>
    </source>
</evidence>
<keyword evidence="10" id="KW-1185">Reference proteome</keyword>
<feature type="transmembrane region" description="Helical" evidence="7">
    <location>
        <begin position="423"/>
        <end position="446"/>
    </location>
</feature>
<evidence type="ECO:0000313" key="10">
    <source>
        <dbReference type="Proteomes" id="UP001367676"/>
    </source>
</evidence>
<organism evidence="9 10">
    <name type="scientific">Parthenolecanium corni</name>
    <dbReference type="NCBI Taxonomy" id="536013"/>
    <lineage>
        <taxon>Eukaryota</taxon>
        <taxon>Metazoa</taxon>
        <taxon>Ecdysozoa</taxon>
        <taxon>Arthropoda</taxon>
        <taxon>Hexapoda</taxon>
        <taxon>Insecta</taxon>
        <taxon>Pterygota</taxon>
        <taxon>Neoptera</taxon>
        <taxon>Paraneoptera</taxon>
        <taxon>Hemiptera</taxon>
        <taxon>Sternorrhyncha</taxon>
        <taxon>Coccoidea</taxon>
        <taxon>Coccidae</taxon>
        <taxon>Parthenolecanium</taxon>
    </lineage>
</organism>
<feature type="domain" description="Major facilitator superfamily (MFS) profile" evidence="8">
    <location>
        <begin position="82"/>
        <end position="512"/>
    </location>
</feature>
<dbReference type="SUPFAM" id="SSF103473">
    <property type="entry name" value="MFS general substrate transporter"/>
    <property type="match status" value="1"/>
</dbReference>
<dbReference type="GO" id="GO:0016020">
    <property type="term" value="C:membrane"/>
    <property type="evidence" value="ECO:0007669"/>
    <property type="project" value="UniProtKB-SubCell"/>
</dbReference>
<keyword evidence="4 7" id="KW-0812">Transmembrane</keyword>
<dbReference type="Pfam" id="PF00083">
    <property type="entry name" value="Sugar_tr"/>
    <property type="match status" value="1"/>
</dbReference>
<dbReference type="AlphaFoldDB" id="A0AAN9TF69"/>
<feature type="transmembrane region" description="Helical" evidence="7">
    <location>
        <begin position="82"/>
        <end position="107"/>
    </location>
</feature>
<feature type="transmembrane region" description="Helical" evidence="7">
    <location>
        <begin position="311"/>
        <end position="332"/>
    </location>
</feature>
<dbReference type="EMBL" id="JBBCAQ010000022">
    <property type="protein sequence ID" value="KAK7590212.1"/>
    <property type="molecule type" value="Genomic_DNA"/>
</dbReference>
<keyword evidence="5 7" id="KW-1133">Transmembrane helix</keyword>
<dbReference type="InterPro" id="IPR036259">
    <property type="entry name" value="MFS_trans_sf"/>
</dbReference>
<sequence length="523" mass="58384">MSQILNVTKRSIRNRVLNDYEDLDRGKDLGVKRNEAYGECYESLGSVSQELEMNSVSVVPDDTFTVSQAVNAFGFGKFQAKLSLFTGLCWMADSMEMTILSILSLALHCEWRISRYQQALVTTVVFMGMMLSSTFWGFLSDRFGRKQALTLCSVLLFYYAILSSVAPNYLWVLLLRGLVGFAIGCGPQSVTLYAEFLPSKQRAKCVVLLDCFWAFGACLEVLLALIIMPTLGWRWLLAISTAPLLAFACICPWLPESARYQVASGQSEKALETLKRVATENNKPMLLGRLVVDDTVITGRGRFKDLLIPQLRLTSILLWFIWTGCAFCYYGVVLMTTELFEASETCSRTEGIFQPVESCSADCRKLNTQDYMDLLWTTLAEFPGIFATLFVIERFGRKKTMALQFLIFAASVCLLFICFKNRIVLTLILFIARGIIAGVFQAAYVYTPEVYPTQLRAIGVGACSTMARFGAMMTPYIAQVLMKSSLVLAMSIYSSVAVLAAVCCFLLPVETKGKEMKEGLSRK</sequence>
<evidence type="ECO:0000256" key="2">
    <source>
        <dbReference type="ARBA" id="ARBA00008335"/>
    </source>
</evidence>
<dbReference type="Gene3D" id="1.20.1250.20">
    <property type="entry name" value="MFS general substrate transporter like domains"/>
    <property type="match status" value="1"/>
</dbReference>
<evidence type="ECO:0000256" key="3">
    <source>
        <dbReference type="ARBA" id="ARBA00022448"/>
    </source>
</evidence>
<feature type="transmembrane region" description="Helical" evidence="7">
    <location>
        <begin position="484"/>
        <end position="507"/>
    </location>
</feature>
<feature type="transmembrane region" description="Helical" evidence="7">
    <location>
        <begin position="458"/>
        <end position="478"/>
    </location>
</feature>
<proteinExistence type="inferred from homology"/>
<protein>
    <recommendedName>
        <fullName evidence="8">Major facilitator superfamily (MFS) profile domain-containing protein</fullName>
    </recommendedName>
</protein>
<evidence type="ECO:0000313" key="9">
    <source>
        <dbReference type="EMBL" id="KAK7590212.1"/>
    </source>
</evidence>
<dbReference type="PANTHER" id="PTHR23511:SF5">
    <property type="entry name" value="MAJOR FACILITATOR-TYPE TRANSPORTER HXNZ-RELATED"/>
    <property type="match status" value="1"/>
</dbReference>
<dbReference type="GO" id="GO:0022857">
    <property type="term" value="F:transmembrane transporter activity"/>
    <property type="evidence" value="ECO:0007669"/>
    <property type="project" value="InterPro"/>
</dbReference>
<keyword evidence="3" id="KW-0813">Transport</keyword>
<comment type="similarity">
    <text evidence="2">Belongs to the major facilitator superfamily.</text>
</comment>
<evidence type="ECO:0000256" key="6">
    <source>
        <dbReference type="ARBA" id="ARBA00023136"/>
    </source>
</evidence>
<dbReference type="InterPro" id="IPR011701">
    <property type="entry name" value="MFS"/>
</dbReference>
<keyword evidence="6 7" id="KW-0472">Membrane</keyword>
<dbReference type="PROSITE" id="PS50850">
    <property type="entry name" value="MFS"/>
    <property type="match status" value="1"/>
</dbReference>
<reference evidence="9 10" key="1">
    <citation type="submission" date="2024-03" db="EMBL/GenBank/DDBJ databases">
        <title>Adaptation during the transition from Ophiocordyceps entomopathogen to insect associate is accompanied by gene loss and intensified selection.</title>
        <authorList>
            <person name="Ward C.M."/>
            <person name="Onetto C.A."/>
            <person name="Borneman A.R."/>
        </authorList>
    </citation>
    <scope>NUCLEOTIDE SEQUENCE [LARGE SCALE GENOMIC DNA]</scope>
    <source>
        <strain evidence="9">AWRI1</strain>
        <tissue evidence="9">Single Adult Female</tissue>
    </source>
</reference>
<dbReference type="InterPro" id="IPR020846">
    <property type="entry name" value="MFS_dom"/>
</dbReference>
<feature type="transmembrane region" description="Helical" evidence="7">
    <location>
        <begin position="233"/>
        <end position="254"/>
    </location>
</feature>
<name>A0AAN9TF69_9HEMI</name>
<dbReference type="Pfam" id="PF07690">
    <property type="entry name" value="MFS_1"/>
    <property type="match status" value="1"/>
</dbReference>
<feature type="transmembrane region" description="Helical" evidence="7">
    <location>
        <begin position="148"/>
        <end position="167"/>
    </location>
</feature>
<feature type="transmembrane region" description="Helical" evidence="7">
    <location>
        <begin position="206"/>
        <end position="227"/>
    </location>
</feature>
<feature type="transmembrane region" description="Helical" evidence="7">
    <location>
        <begin position="401"/>
        <end position="417"/>
    </location>
</feature>
<dbReference type="Proteomes" id="UP001367676">
    <property type="component" value="Unassembled WGS sequence"/>
</dbReference>
<feature type="transmembrane region" description="Helical" evidence="7">
    <location>
        <begin position="173"/>
        <end position="194"/>
    </location>
</feature>
<feature type="transmembrane region" description="Helical" evidence="7">
    <location>
        <begin position="119"/>
        <end position="139"/>
    </location>
</feature>
<evidence type="ECO:0000256" key="1">
    <source>
        <dbReference type="ARBA" id="ARBA00004141"/>
    </source>
</evidence>
<dbReference type="InterPro" id="IPR005828">
    <property type="entry name" value="MFS_sugar_transport-like"/>
</dbReference>
<evidence type="ECO:0000259" key="8">
    <source>
        <dbReference type="PROSITE" id="PS50850"/>
    </source>
</evidence>
<dbReference type="PANTHER" id="PTHR23511">
    <property type="entry name" value="SYNAPTIC VESICLE GLYCOPROTEIN 2"/>
    <property type="match status" value="1"/>
</dbReference>
<comment type="caution">
    <text evidence="9">The sequence shown here is derived from an EMBL/GenBank/DDBJ whole genome shotgun (WGS) entry which is preliminary data.</text>
</comment>
<comment type="subcellular location">
    <subcellularLocation>
        <location evidence="1">Membrane</location>
        <topology evidence="1">Multi-pass membrane protein</topology>
    </subcellularLocation>
</comment>